<dbReference type="GO" id="GO:0008270">
    <property type="term" value="F:zinc ion binding"/>
    <property type="evidence" value="ECO:0007669"/>
    <property type="project" value="UniProtKB-KW"/>
</dbReference>
<proteinExistence type="predicted"/>
<evidence type="ECO:0000256" key="1">
    <source>
        <dbReference type="PROSITE-ProRule" id="PRU00047"/>
    </source>
</evidence>
<dbReference type="EMBL" id="JAKOGI010000892">
    <property type="protein sequence ID" value="KAJ8429452.1"/>
    <property type="molecule type" value="Genomic_DNA"/>
</dbReference>
<accession>A0A9Q1JRA6</accession>
<comment type="caution">
    <text evidence="3">The sequence shown here is derived from an EMBL/GenBank/DDBJ whole genome shotgun (WGS) entry which is preliminary data.</text>
</comment>
<dbReference type="Proteomes" id="UP001153076">
    <property type="component" value="Unassembled WGS sequence"/>
</dbReference>
<keyword evidence="1" id="KW-0862">Zinc</keyword>
<reference evidence="3" key="1">
    <citation type="submission" date="2022-04" db="EMBL/GenBank/DDBJ databases">
        <title>Carnegiea gigantea Genome sequencing and assembly v2.</title>
        <authorList>
            <person name="Copetti D."/>
            <person name="Sanderson M.J."/>
            <person name="Burquez A."/>
            <person name="Wojciechowski M.F."/>
        </authorList>
    </citation>
    <scope>NUCLEOTIDE SEQUENCE</scope>
    <source>
        <strain evidence="3">SGP5-SGP5p</strain>
        <tissue evidence="3">Aerial part</tissue>
    </source>
</reference>
<dbReference type="AlphaFoldDB" id="A0A9Q1JRA6"/>
<gene>
    <name evidence="3" type="ORF">Cgig2_015304</name>
</gene>
<evidence type="ECO:0000313" key="4">
    <source>
        <dbReference type="Proteomes" id="UP001153076"/>
    </source>
</evidence>
<keyword evidence="4" id="KW-1185">Reference proteome</keyword>
<sequence>MVGNMLWITIKYVKLPDICYACGVLGHVYRRCCLFDPTIQESDLQYSPWIRASPIKKKAKAIGREIIQERQRLLELREGPSGSRIQAELHLDGEKFKLMRVDSCKILVSEGEVSKRKKGSKEVDGAGEWKLRVIEGDGSVNENQWAEVASNESAMRKRLSKYEMDAKIGGWRVYYGVAVDAIGRSGGIAMLWLKEVDVMLVSYSAHHINVHIKWATEGPVWRFTDIYGWSRWRPRSVSFPLVYPINSGWENAVVANFIDFELGTWCDQLVRESHVKRDGNRVAHSLAHRQPLEVGEQLWIEDGSSYVLDLVAEDWCNFLILRND</sequence>
<protein>
    <recommendedName>
        <fullName evidence="2">CCHC-type domain-containing protein</fullName>
    </recommendedName>
</protein>
<evidence type="ECO:0000259" key="2">
    <source>
        <dbReference type="PROSITE" id="PS50158"/>
    </source>
</evidence>
<dbReference type="GO" id="GO:0003676">
    <property type="term" value="F:nucleic acid binding"/>
    <property type="evidence" value="ECO:0007669"/>
    <property type="project" value="InterPro"/>
</dbReference>
<dbReference type="PROSITE" id="PS50158">
    <property type="entry name" value="ZF_CCHC"/>
    <property type="match status" value="1"/>
</dbReference>
<name>A0A9Q1JRA6_9CARY</name>
<dbReference type="InterPro" id="IPR001878">
    <property type="entry name" value="Znf_CCHC"/>
</dbReference>
<dbReference type="OrthoDB" id="913635at2759"/>
<organism evidence="3 4">
    <name type="scientific">Carnegiea gigantea</name>
    <dbReference type="NCBI Taxonomy" id="171969"/>
    <lineage>
        <taxon>Eukaryota</taxon>
        <taxon>Viridiplantae</taxon>
        <taxon>Streptophyta</taxon>
        <taxon>Embryophyta</taxon>
        <taxon>Tracheophyta</taxon>
        <taxon>Spermatophyta</taxon>
        <taxon>Magnoliopsida</taxon>
        <taxon>eudicotyledons</taxon>
        <taxon>Gunneridae</taxon>
        <taxon>Pentapetalae</taxon>
        <taxon>Caryophyllales</taxon>
        <taxon>Cactineae</taxon>
        <taxon>Cactaceae</taxon>
        <taxon>Cactoideae</taxon>
        <taxon>Echinocereeae</taxon>
        <taxon>Carnegiea</taxon>
    </lineage>
</organism>
<evidence type="ECO:0000313" key="3">
    <source>
        <dbReference type="EMBL" id="KAJ8429452.1"/>
    </source>
</evidence>
<feature type="domain" description="CCHC-type" evidence="2">
    <location>
        <begin position="19"/>
        <end position="32"/>
    </location>
</feature>
<keyword evidence="1" id="KW-0863">Zinc-finger</keyword>
<keyword evidence="1" id="KW-0479">Metal-binding</keyword>